<dbReference type="SUPFAM" id="SSF53720">
    <property type="entry name" value="ALDH-like"/>
    <property type="match status" value="1"/>
</dbReference>
<dbReference type="CDD" id="cd07087">
    <property type="entry name" value="ALDH_F3-13-14_CALDH-like"/>
    <property type="match status" value="1"/>
</dbReference>
<dbReference type="PROSITE" id="PS00687">
    <property type="entry name" value="ALDEHYDE_DEHYDR_GLU"/>
    <property type="match status" value="1"/>
</dbReference>
<dbReference type="Proteomes" id="UP000605427">
    <property type="component" value="Unassembled WGS sequence"/>
</dbReference>
<feature type="domain" description="Aldehyde dehydrogenase" evidence="6">
    <location>
        <begin position="34"/>
        <end position="438"/>
    </location>
</feature>
<feature type="active site" evidence="4">
    <location>
        <position position="221"/>
    </location>
</feature>
<dbReference type="PANTHER" id="PTHR43570:SF16">
    <property type="entry name" value="ALDEHYDE DEHYDROGENASE TYPE III, ISOFORM Q"/>
    <property type="match status" value="1"/>
</dbReference>
<reference evidence="8" key="1">
    <citation type="journal article" date="2019" name="Int. J. Syst. Evol. Microbiol.">
        <title>The Global Catalogue of Microorganisms (GCM) 10K type strain sequencing project: providing services to taxonomists for standard genome sequencing and annotation.</title>
        <authorList>
            <consortium name="The Broad Institute Genomics Platform"/>
            <consortium name="The Broad Institute Genome Sequencing Center for Infectious Disease"/>
            <person name="Wu L."/>
            <person name="Ma J."/>
        </authorList>
    </citation>
    <scope>NUCLEOTIDE SEQUENCE [LARGE SCALE GENOMIC DNA]</scope>
    <source>
        <strain evidence="8">CCM 8702</strain>
    </source>
</reference>
<dbReference type="PIRSF" id="PIRSF036492">
    <property type="entry name" value="ALDH"/>
    <property type="match status" value="1"/>
</dbReference>
<evidence type="ECO:0000259" key="6">
    <source>
        <dbReference type="Pfam" id="PF00171"/>
    </source>
</evidence>
<dbReference type="InterPro" id="IPR029510">
    <property type="entry name" value="Ald_DH_CS_GLU"/>
</dbReference>
<evidence type="ECO:0000256" key="3">
    <source>
        <dbReference type="PIRNR" id="PIRNR036492"/>
    </source>
</evidence>
<comment type="caution">
    <text evidence="7">The sequence shown here is derived from an EMBL/GenBank/DDBJ whole genome shotgun (WGS) entry which is preliminary data.</text>
</comment>
<accession>A0ABQ1ZRX8</accession>
<dbReference type="EMBL" id="BMDD01000002">
    <property type="protein sequence ID" value="GGH75999.1"/>
    <property type="molecule type" value="Genomic_DNA"/>
</dbReference>
<dbReference type="PANTHER" id="PTHR43570">
    <property type="entry name" value="ALDEHYDE DEHYDROGENASE"/>
    <property type="match status" value="1"/>
</dbReference>
<comment type="similarity">
    <text evidence="1 3 5">Belongs to the aldehyde dehydrogenase family.</text>
</comment>
<evidence type="ECO:0000256" key="5">
    <source>
        <dbReference type="RuleBase" id="RU003345"/>
    </source>
</evidence>
<keyword evidence="8" id="KW-1185">Reference proteome</keyword>
<evidence type="ECO:0000256" key="2">
    <source>
        <dbReference type="ARBA" id="ARBA00023002"/>
    </source>
</evidence>
<proteinExistence type="inferred from homology"/>
<dbReference type="PROSITE" id="PS00070">
    <property type="entry name" value="ALDEHYDE_DEHYDR_CYS"/>
    <property type="match status" value="1"/>
</dbReference>
<dbReference type="RefSeq" id="WP_172242370.1">
    <property type="nucleotide sequence ID" value="NZ_BMDD01000002.1"/>
</dbReference>
<name>A0ABQ1ZRX8_9BACL</name>
<dbReference type="Pfam" id="PF00171">
    <property type="entry name" value="Aldedh"/>
    <property type="match status" value="1"/>
</dbReference>
<dbReference type="InterPro" id="IPR012394">
    <property type="entry name" value="Aldehyde_DH_NAD(P)"/>
</dbReference>
<dbReference type="Gene3D" id="3.40.605.10">
    <property type="entry name" value="Aldehyde Dehydrogenase, Chain A, domain 1"/>
    <property type="match status" value="1"/>
</dbReference>
<evidence type="ECO:0000256" key="1">
    <source>
        <dbReference type="ARBA" id="ARBA00009986"/>
    </source>
</evidence>
<dbReference type="Gene3D" id="3.40.309.10">
    <property type="entry name" value="Aldehyde Dehydrogenase, Chain A, domain 2"/>
    <property type="match status" value="1"/>
</dbReference>
<sequence>MPDAEPLTDDRILFLKSLPEKQRKEGLPEGSPSNEKRKKRLLKLKALLTEHEKALTDALYADLGKPAFESFSSELAVLLNEIDHVCKHLNRWNRSTSSRHLKLGYLEVLRKKRQPHGSVLIIGSWNYPVQLTLMPVIGAIAGGNSCVVKPSEYAPATAELLQTVINQAFPPEQVYVVTGDGQVAGTLTSASFDLIFFTGSGQTGKRVADQAAKRLTPVILELGGKNPCIIDETGFSEAAVKDIVWGKFLNAGQTCIAPDTLFVHQSVYEQTLNEISAALSAFYGDQPQASADYGRICTDAHFQKVAGFIGQGTVRHGGDHDRADRFIAPTVLTDIRPGSPVLEEEIFGPVLPVIPYADLDALLSGGTLQRDALTGYLFSTDKHHIQRFNDYMRSSTTSVNQVIHHAASPHIAFGGVGQSGYGAYHGKAGFLAFSYEKTSVRTYHYLRFSGKFPPYSERNMKALKKFRKRIL</sequence>
<gene>
    <name evidence="7" type="ORF">GCM10007362_17580</name>
</gene>
<evidence type="ECO:0000256" key="4">
    <source>
        <dbReference type="PROSITE-ProRule" id="PRU10007"/>
    </source>
</evidence>
<dbReference type="InterPro" id="IPR016162">
    <property type="entry name" value="Ald_DH_N"/>
</dbReference>
<evidence type="ECO:0000313" key="8">
    <source>
        <dbReference type="Proteomes" id="UP000605427"/>
    </source>
</evidence>
<dbReference type="InterPro" id="IPR016163">
    <property type="entry name" value="Ald_DH_C"/>
</dbReference>
<evidence type="ECO:0000313" key="7">
    <source>
        <dbReference type="EMBL" id="GGH75999.1"/>
    </source>
</evidence>
<dbReference type="InterPro" id="IPR015590">
    <property type="entry name" value="Aldehyde_DH_dom"/>
</dbReference>
<organism evidence="7 8">
    <name type="scientific">Saccharibacillus endophyticus</name>
    <dbReference type="NCBI Taxonomy" id="2060666"/>
    <lineage>
        <taxon>Bacteria</taxon>
        <taxon>Bacillati</taxon>
        <taxon>Bacillota</taxon>
        <taxon>Bacilli</taxon>
        <taxon>Bacillales</taxon>
        <taxon>Paenibacillaceae</taxon>
        <taxon>Saccharibacillus</taxon>
    </lineage>
</organism>
<keyword evidence="2 3" id="KW-0560">Oxidoreductase</keyword>
<protein>
    <recommendedName>
        <fullName evidence="3">Aldehyde dehydrogenase</fullName>
    </recommendedName>
</protein>
<dbReference type="InterPro" id="IPR016161">
    <property type="entry name" value="Ald_DH/histidinol_DH"/>
</dbReference>
<dbReference type="InterPro" id="IPR016160">
    <property type="entry name" value="Ald_DH_CS_CYS"/>
</dbReference>